<proteinExistence type="inferred from homology"/>
<dbReference type="InterPro" id="IPR032710">
    <property type="entry name" value="NTF2-like_dom_sf"/>
</dbReference>
<evidence type="ECO:0000256" key="1">
    <source>
        <dbReference type="ARBA" id="ARBA00010839"/>
    </source>
</evidence>
<organism evidence="4 5">
    <name type="scientific">Lacisediminihabitans profunda</name>
    <dbReference type="NCBI Taxonomy" id="2594790"/>
    <lineage>
        <taxon>Bacteria</taxon>
        <taxon>Bacillati</taxon>
        <taxon>Actinomycetota</taxon>
        <taxon>Actinomycetes</taxon>
        <taxon>Micrococcales</taxon>
        <taxon>Microbacteriaceae</taxon>
        <taxon>Lacisediminihabitans</taxon>
    </lineage>
</organism>
<dbReference type="SUPFAM" id="SSF54427">
    <property type="entry name" value="NTF2-like"/>
    <property type="match status" value="1"/>
</dbReference>
<gene>
    <name evidence="4" type="ORF">FVP33_02595</name>
</gene>
<dbReference type="EMBL" id="VRMG01000004">
    <property type="protein sequence ID" value="TXN32182.1"/>
    <property type="molecule type" value="Genomic_DNA"/>
</dbReference>
<evidence type="ECO:0000313" key="4">
    <source>
        <dbReference type="EMBL" id="TXN32182.1"/>
    </source>
</evidence>
<evidence type="ECO:0000259" key="3">
    <source>
        <dbReference type="Pfam" id="PF17775"/>
    </source>
</evidence>
<reference evidence="4 5" key="1">
    <citation type="submission" date="2019-08" db="EMBL/GenBank/DDBJ databases">
        <title>Bacterial whole genome sequence for Glaciihabitans sp. CHu50b-6-2.</title>
        <authorList>
            <person name="Jin L."/>
        </authorList>
    </citation>
    <scope>NUCLEOTIDE SEQUENCE [LARGE SCALE GENOMIC DNA]</scope>
    <source>
        <strain evidence="4 5">CHu50b-6-2</strain>
    </source>
</reference>
<accession>A0A5C8UVY2</accession>
<dbReference type="InterPro" id="IPR004027">
    <property type="entry name" value="SEC_C_motif"/>
</dbReference>
<keyword evidence="5" id="KW-1185">Reference proteome</keyword>
<dbReference type="AlphaFoldDB" id="A0A5C8UVY2"/>
<sequence>MSPAGRCPCLSGETFGACCAPFHRGDSAAPTAERLMRSRFSAFAVGDAEYLLRTWHPSTAPGELELDPARRWTRLDILGTVRGSMLDTEGIVEFRAWFRSPDGAGDQHESSRFVREGGRWYYLDAL</sequence>
<dbReference type="HAMAP" id="MF_00612">
    <property type="entry name" value="UPF0225"/>
    <property type="match status" value="1"/>
</dbReference>
<evidence type="ECO:0000256" key="2">
    <source>
        <dbReference type="HAMAP-Rule" id="MF_00612"/>
    </source>
</evidence>
<evidence type="ECO:0000313" key="5">
    <source>
        <dbReference type="Proteomes" id="UP000321379"/>
    </source>
</evidence>
<dbReference type="Proteomes" id="UP000321379">
    <property type="component" value="Unassembled WGS sequence"/>
</dbReference>
<dbReference type="Pfam" id="PF02810">
    <property type="entry name" value="SEC-C"/>
    <property type="match status" value="1"/>
</dbReference>
<protein>
    <recommendedName>
        <fullName evidence="2">UPF0225 protein FVP33_02595</fullName>
    </recommendedName>
</protein>
<comment type="similarity">
    <text evidence="1 2">Belongs to the UPF0225 family.</text>
</comment>
<name>A0A5C8UVY2_9MICO</name>
<dbReference type="Pfam" id="PF17775">
    <property type="entry name" value="YchJ_M-like"/>
    <property type="match status" value="1"/>
</dbReference>
<dbReference type="Gene3D" id="3.10.450.50">
    <property type="match status" value="1"/>
</dbReference>
<dbReference type="InterPro" id="IPR048469">
    <property type="entry name" value="YchJ-like_M"/>
</dbReference>
<dbReference type="InterPro" id="IPR023006">
    <property type="entry name" value="YchJ-like"/>
</dbReference>
<feature type="domain" description="YchJ-like middle NTF2-like" evidence="3">
    <location>
        <begin position="31"/>
        <end position="125"/>
    </location>
</feature>
<comment type="caution">
    <text evidence="4">The sequence shown here is derived from an EMBL/GenBank/DDBJ whole genome shotgun (WGS) entry which is preliminary data.</text>
</comment>